<organism evidence="2 3">
    <name type="scientific">Acinetobacter portensis</name>
    <dbReference type="NCBI Taxonomy" id="1839785"/>
    <lineage>
        <taxon>Bacteria</taxon>
        <taxon>Pseudomonadati</taxon>
        <taxon>Pseudomonadota</taxon>
        <taxon>Gammaproteobacteria</taxon>
        <taxon>Moraxellales</taxon>
        <taxon>Moraxellaceae</taxon>
        <taxon>Acinetobacter</taxon>
    </lineage>
</organism>
<keyword evidence="3" id="KW-1185">Reference proteome</keyword>
<evidence type="ECO:0000256" key="1">
    <source>
        <dbReference type="SAM" id="Phobius"/>
    </source>
</evidence>
<keyword evidence="1" id="KW-1133">Transmembrane helix</keyword>
<accession>A0ABY4K049</accession>
<gene>
    <name evidence="2" type="ORF">MZO21_15065</name>
</gene>
<keyword evidence="2" id="KW-0614">Plasmid</keyword>
<evidence type="ECO:0000313" key="2">
    <source>
        <dbReference type="EMBL" id="UPO24954.1"/>
    </source>
</evidence>
<feature type="transmembrane region" description="Helical" evidence="1">
    <location>
        <begin position="6"/>
        <end position="24"/>
    </location>
</feature>
<protein>
    <recommendedName>
        <fullName evidence="4">DUF4760 domain-containing protein</fullName>
    </recommendedName>
</protein>
<reference evidence="2 3" key="1">
    <citation type="submission" date="2022-04" db="EMBL/GenBank/DDBJ databases">
        <title>Occurrence of NDM-1-producing Shewanella putrefaciens and Acinetobacter portensis in a dairy farm from China.</title>
        <authorList>
            <person name="Li R."/>
            <person name="Zhang L."/>
        </authorList>
    </citation>
    <scope>NUCLEOTIDE SEQUENCE [LARGE SCALE GENOMIC DNA]</scope>
    <source>
        <strain evidence="2 3">JNE5</strain>
        <plasmid evidence="2 3">pJNE5-3k</plasmid>
    </source>
</reference>
<keyword evidence="1" id="KW-0812">Transmembrane</keyword>
<proteinExistence type="predicted"/>
<name>A0ABY4K049_9GAMM</name>
<evidence type="ECO:0000313" key="3">
    <source>
        <dbReference type="Proteomes" id="UP000831422"/>
    </source>
</evidence>
<dbReference type="Proteomes" id="UP000831422">
    <property type="component" value="Plasmid pJNE5-3k"/>
</dbReference>
<keyword evidence="1" id="KW-0472">Membrane</keyword>
<evidence type="ECO:0008006" key="4">
    <source>
        <dbReference type="Google" id="ProtNLM"/>
    </source>
</evidence>
<geneLocation type="plasmid" evidence="2 3">
    <name>pJNE5-3k</name>
</geneLocation>
<dbReference type="RefSeq" id="WP_248109655.1">
    <property type="nucleotide sequence ID" value="NZ_CP096124.1"/>
</dbReference>
<dbReference type="EMBL" id="CP096124">
    <property type="protein sequence ID" value="UPO24954.1"/>
    <property type="molecule type" value="Genomic_DNA"/>
</dbReference>
<sequence length="168" mass="19544">MTTFLIIVVIAIVIFFIMKAFFNFKNGIELTIKPFNEWLIIAKSQNNRQLEVMSHTLLLETSALLERFNVIKKKDFDKLFANYASSKVYASNFVKLILVAVEMQEKLSLCVQNEFELRDSLPAKIYLYNCICRLYFEGVHTDGNFYTRENALAAIANYVSNQKQDSWK</sequence>